<protein>
    <submittedName>
        <fullName evidence="2">Uncharacterized protein</fullName>
    </submittedName>
</protein>
<dbReference type="RefSeq" id="WP_081555141.1">
    <property type="nucleotide sequence ID" value="NZ_MUKV01000007.1"/>
</dbReference>
<accession>A0A1W0D419</accession>
<dbReference type="EMBL" id="MUKV01000007">
    <property type="protein sequence ID" value="OQS41683.1"/>
    <property type="molecule type" value="Genomic_DNA"/>
</dbReference>
<reference evidence="2 3" key="1">
    <citation type="submission" date="2017-02" db="EMBL/GenBank/DDBJ databases">
        <title>Chromobacterium haemolyticum H5244.</title>
        <authorList>
            <person name="Gulvik C.A."/>
        </authorList>
    </citation>
    <scope>NUCLEOTIDE SEQUENCE [LARGE SCALE GENOMIC DNA]</scope>
    <source>
        <strain evidence="2 3">H5244</strain>
    </source>
</reference>
<evidence type="ECO:0000313" key="3">
    <source>
        <dbReference type="Proteomes" id="UP000192721"/>
    </source>
</evidence>
<feature type="coiled-coil region" evidence="1">
    <location>
        <begin position="184"/>
        <end position="211"/>
    </location>
</feature>
<evidence type="ECO:0000256" key="1">
    <source>
        <dbReference type="SAM" id="Coils"/>
    </source>
</evidence>
<comment type="caution">
    <text evidence="2">The sequence shown here is derived from an EMBL/GenBank/DDBJ whole genome shotgun (WGS) entry which is preliminary data.</text>
</comment>
<evidence type="ECO:0000313" key="2">
    <source>
        <dbReference type="EMBL" id="OQS41683.1"/>
    </source>
</evidence>
<dbReference type="Proteomes" id="UP000192721">
    <property type="component" value="Unassembled WGS sequence"/>
</dbReference>
<name>A0A1W0D419_9NEIS</name>
<dbReference type="AlphaFoldDB" id="A0A1W0D419"/>
<keyword evidence="1" id="KW-0175">Coiled coil</keyword>
<proteinExistence type="predicted"/>
<gene>
    <name evidence="2" type="ORF">B0T45_08085</name>
</gene>
<sequence>MLGRLLQRWGLDAESRQQQRELTQAIECLIDGTDKRLRLTPGYLEALAPGMRVTQAYLSELPNRMPEPLELSLRGFAQDPRLGLLFSGPASLLSCLRQSEPLRNFFLSASQGDEAWALLSMVRSETGRLGVAMEGGELRREVPQQVVSFDGHRLAMPCASRELLRESSARRSEEMLTTVIARRLSLLEQLRQTLDNEMSRLQLRLSVLRCEAGTVVDGASDGSPLPDTCEGVQRRMEEIEPQLREARGALSLEGLLATVRHVLEHPADYFRLEWRTLYLNRMGVKQDAPGEDATELEFEELVLGQAQPLRRALMPVRVTRQALAELEREFGSD</sequence>
<organism evidence="2 3">
    <name type="scientific">Chromobacterium haemolyticum</name>
    <dbReference type="NCBI Taxonomy" id="394935"/>
    <lineage>
        <taxon>Bacteria</taxon>
        <taxon>Pseudomonadati</taxon>
        <taxon>Pseudomonadota</taxon>
        <taxon>Betaproteobacteria</taxon>
        <taxon>Neisseriales</taxon>
        <taxon>Chromobacteriaceae</taxon>
        <taxon>Chromobacterium</taxon>
    </lineage>
</organism>